<feature type="compositionally biased region" description="Polar residues" evidence="4">
    <location>
        <begin position="414"/>
        <end position="431"/>
    </location>
</feature>
<dbReference type="PANTHER" id="PTHR12001">
    <property type="entry name" value="GERANYLGERANYL PYROPHOSPHATE SYNTHASE"/>
    <property type="match status" value="1"/>
</dbReference>
<feature type="region of interest" description="Disordered" evidence="4">
    <location>
        <begin position="345"/>
        <end position="435"/>
    </location>
</feature>
<dbReference type="InterPro" id="IPR008949">
    <property type="entry name" value="Isoprenoid_synthase_dom_sf"/>
</dbReference>
<dbReference type="GeneID" id="92079194"/>
<reference evidence="5 6" key="1">
    <citation type="submission" date="2023-01" db="EMBL/GenBank/DDBJ databases">
        <title>Analysis of 21 Apiospora genomes using comparative genomics revels a genus with tremendous synthesis potential of carbohydrate active enzymes and secondary metabolites.</title>
        <authorList>
            <person name="Sorensen T."/>
        </authorList>
    </citation>
    <scope>NUCLEOTIDE SEQUENCE [LARGE SCALE GENOMIC DNA]</scope>
    <source>
        <strain evidence="5 6">CBS 24483</strain>
    </source>
</reference>
<evidence type="ECO:0000256" key="3">
    <source>
        <dbReference type="ARBA" id="ARBA00022842"/>
    </source>
</evidence>
<dbReference type="Pfam" id="PF00348">
    <property type="entry name" value="polyprenyl_synt"/>
    <property type="match status" value="1"/>
</dbReference>
<evidence type="ECO:0000313" key="6">
    <source>
        <dbReference type="Proteomes" id="UP001391051"/>
    </source>
</evidence>
<evidence type="ECO:0000313" key="5">
    <source>
        <dbReference type="EMBL" id="KAK7949024.1"/>
    </source>
</evidence>
<keyword evidence="1" id="KW-0808">Transferase</keyword>
<keyword evidence="3" id="KW-0460">Magnesium</keyword>
<dbReference type="EMBL" id="JAQQWE010000006">
    <property type="protein sequence ID" value="KAK7949024.1"/>
    <property type="molecule type" value="Genomic_DNA"/>
</dbReference>
<keyword evidence="2" id="KW-0479">Metal-binding</keyword>
<dbReference type="InterPro" id="IPR033749">
    <property type="entry name" value="Polyprenyl_synt_CS"/>
</dbReference>
<evidence type="ECO:0000256" key="4">
    <source>
        <dbReference type="SAM" id="MobiDB-lite"/>
    </source>
</evidence>
<name>A0ABR1Q915_9PEZI</name>
<dbReference type="InterPro" id="IPR000092">
    <property type="entry name" value="Polyprenyl_synt"/>
</dbReference>
<feature type="compositionally biased region" description="Low complexity" evidence="4">
    <location>
        <begin position="377"/>
        <end position="395"/>
    </location>
</feature>
<evidence type="ECO:0008006" key="7">
    <source>
        <dbReference type="Google" id="ProtNLM"/>
    </source>
</evidence>
<dbReference type="Proteomes" id="UP001391051">
    <property type="component" value="Unassembled WGS sequence"/>
</dbReference>
<sequence>MPSSVTLEKWLHSVQVSADEARKTGCFTTLPIRIHRRNDIADEATLQSIQDWHQHVGDGWESRSGSAMSPVGNWCAFIFPESLEERLHSITYLANVGNIHDAEDLTLESALEEHKHFSDALDENTGGSLSSKEAKTIKMRQLVSQCVLQILALDRDMGMRMIESYRKKWLDVMEHPSYDAMQSLDQYLAFRMLNGGMEPFWLMCQFGMGLNISDEELQLVRHIVEPAESALVLTNDYWSWEREYNAWVTNGSRIVNSIEVLSRHQGTSFEEAREGVRRMIGDYEAEYVGRKDAYIRNHPSLSPALRSFVEVCGLVVAGNHYWCANCPRHHAWKKDGLTANKSSTTRDILGTIPPPIDAGASVDSSSATSLTPDASETLSSTMDAASAATSVSDDSLPQQSTPRPAKKRKYNDAGTATTETSPASDMHSLTRNHPVDAPCRYISSLPSKGVRTTFIDALNQWFQVKTETLDVVKDVTKTLHNASLILDDVQDASPLRRGRPATHAVFGVAQSVNSATYLFVRAVAAVQAHWADDAGTQATFLDILQRMHVGQGYDLHWKFHSSCPSEQEYLDMVDGKTGAMFELIVALMASKSSGFSKSAPANPSKRIRLGAEVDEAEQEPFPFRRLTQLFGRFFQVRDDFMNLNSELYAQGKGFCEDLDEEKLSFLLITCARKDPDAFRQIMGIFRARVGSSPDVPLTREAKSYILSLLEESGTMEATRTWLIDLESQLETEIEDLERIYGTQNSMLRVLLSTLSVKSN</sequence>
<evidence type="ECO:0000256" key="2">
    <source>
        <dbReference type="ARBA" id="ARBA00022723"/>
    </source>
</evidence>
<dbReference type="PROSITE" id="PS00444">
    <property type="entry name" value="POLYPRENYL_SYNTHASE_2"/>
    <property type="match status" value="1"/>
</dbReference>
<comment type="caution">
    <text evidence="5">The sequence shown here is derived from an EMBL/GenBank/DDBJ whole genome shotgun (WGS) entry which is preliminary data.</text>
</comment>
<dbReference type="PROSITE" id="PS00723">
    <property type="entry name" value="POLYPRENYL_SYNTHASE_1"/>
    <property type="match status" value="1"/>
</dbReference>
<dbReference type="RefSeq" id="XP_066698530.1">
    <property type="nucleotide sequence ID" value="XM_066846132.1"/>
</dbReference>
<dbReference type="Gene3D" id="1.10.600.10">
    <property type="entry name" value="Farnesyl Diphosphate Synthase"/>
    <property type="match status" value="2"/>
</dbReference>
<dbReference type="PANTHER" id="PTHR12001:SF72">
    <property type="entry name" value="THIJ_PFPI FAMILY PROTEIN (AFU_ORTHOLOGUE AFUA_3G01210)-RELATED"/>
    <property type="match status" value="1"/>
</dbReference>
<accession>A0ABR1Q915</accession>
<organism evidence="5 6">
    <name type="scientific">Apiospora aurea</name>
    <dbReference type="NCBI Taxonomy" id="335848"/>
    <lineage>
        <taxon>Eukaryota</taxon>
        <taxon>Fungi</taxon>
        <taxon>Dikarya</taxon>
        <taxon>Ascomycota</taxon>
        <taxon>Pezizomycotina</taxon>
        <taxon>Sordariomycetes</taxon>
        <taxon>Xylariomycetidae</taxon>
        <taxon>Amphisphaeriales</taxon>
        <taxon>Apiosporaceae</taxon>
        <taxon>Apiospora</taxon>
    </lineage>
</organism>
<dbReference type="Pfam" id="PF19086">
    <property type="entry name" value="Terpene_syn_C_2"/>
    <property type="match status" value="1"/>
</dbReference>
<protein>
    <recommendedName>
        <fullName evidence="7">Geranylgeranyl pyrophosphate synthase</fullName>
    </recommendedName>
</protein>
<proteinExistence type="predicted"/>
<keyword evidence="6" id="KW-1185">Reference proteome</keyword>
<dbReference type="SUPFAM" id="SSF48576">
    <property type="entry name" value="Terpenoid synthases"/>
    <property type="match status" value="2"/>
</dbReference>
<evidence type="ECO:0000256" key="1">
    <source>
        <dbReference type="ARBA" id="ARBA00022679"/>
    </source>
</evidence>
<gene>
    <name evidence="5" type="ORF">PG986_009910</name>
</gene>
<dbReference type="SFLD" id="SFLDS00005">
    <property type="entry name" value="Isoprenoid_Synthase_Type_I"/>
    <property type="match status" value="1"/>
</dbReference>
<feature type="compositionally biased region" description="Polar residues" evidence="4">
    <location>
        <begin position="362"/>
        <end position="376"/>
    </location>
</feature>